<protein>
    <recommendedName>
        <fullName evidence="5">Galactokinase</fullName>
    </recommendedName>
</protein>
<keyword evidence="4" id="KW-1185">Reference proteome</keyword>
<proteinExistence type="predicted"/>
<dbReference type="Gene3D" id="3.30.70.890">
    <property type="entry name" value="GHMP kinase, C-terminal domain"/>
    <property type="match status" value="1"/>
</dbReference>
<evidence type="ECO:0000313" key="3">
    <source>
        <dbReference type="EMBL" id="AVM52288.1"/>
    </source>
</evidence>
<sequence>MRVDELWSAAYALEAFAGMKYGKYKDTNTRDIPREIFEQYKHRLPETWARRAEHWYTEQEHVEQAAEAWQRGDIEAYGKLSFESGKSSIENWEKGCPELKCLYDIMTRTDGIYGDRFSGVGFKGCCVAVIDPALRDSIIEKVTTEYLKVFPDLIGKYKSIICHSADGIRLSYKDYAVSYISCGLRYPLISPYREFP</sequence>
<gene>
    <name evidence="3" type="ORF">C4H11_04420</name>
</gene>
<keyword evidence="2" id="KW-0067">ATP-binding</keyword>
<dbReference type="Proteomes" id="UP000238304">
    <property type="component" value="Chromosome"/>
</dbReference>
<evidence type="ECO:0000313" key="4">
    <source>
        <dbReference type="Proteomes" id="UP000238304"/>
    </source>
</evidence>
<name>A0ABN5IKR9_9BACE</name>
<evidence type="ECO:0000256" key="2">
    <source>
        <dbReference type="ARBA" id="ARBA00022840"/>
    </source>
</evidence>
<dbReference type="PANTHER" id="PTHR10457:SF6">
    <property type="entry name" value="GALACTURONOKINASE"/>
    <property type="match status" value="1"/>
</dbReference>
<organism evidence="3 4">
    <name type="scientific">Bacteroides zoogleoformans</name>
    <dbReference type="NCBI Taxonomy" id="28119"/>
    <lineage>
        <taxon>Bacteria</taxon>
        <taxon>Pseudomonadati</taxon>
        <taxon>Bacteroidota</taxon>
        <taxon>Bacteroidia</taxon>
        <taxon>Bacteroidales</taxon>
        <taxon>Bacteroidaceae</taxon>
        <taxon>Bacteroides</taxon>
    </lineage>
</organism>
<dbReference type="PANTHER" id="PTHR10457">
    <property type="entry name" value="MEVALONATE KINASE/GALACTOKINASE"/>
    <property type="match status" value="1"/>
</dbReference>
<dbReference type="EMBL" id="CP027231">
    <property type="protein sequence ID" value="AVM52288.1"/>
    <property type="molecule type" value="Genomic_DNA"/>
</dbReference>
<evidence type="ECO:0000256" key="1">
    <source>
        <dbReference type="ARBA" id="ARBA00022741"/>
    </source>
</evidence>
<dbReference type="InterPro" id="IPR036554">
    <property type="entry name" value="GHMP_kinase_C_sf"/>
</dbReference>
<reference evidence="3 4" key="1">
    <citation type="submission" date="2018-02" db="EMBL/GenBank/DDBJ databases">
        <authorList>
            <person name="Holder M.E."/>
            <person name="Ajami N.J."/>
            <person name="Petrosino J.F."/>
        </authorList>
    </citation>
    <scope>NUCLEOTIDE SEQUENCE [LARGE SCALE GENOMIC DNA]</scope>
    <source>
        <strain evidence="3 4">ATCC 33285</strain>
    </source>
</reference>
<dbReference type="SUPFAM" id="SSF55060">
    <property type="entry name" value="GHMP Kinase, C-terminal domain"/>
    <property type="match status" value="1"/>
</dbReference>
<keyword evidence="1" id="KW-0547">Nucleotide-binding</keyword>
<accession>A0ABN5IKR9</accession>
<evidence type="ECO:0008006" key="5">
    <source>
        <dbReference type="Google" id="ProtNLM"/>
    </source>
</evidence>